<dbReference type="InterPro" id="IPR005467">
    <property type="entry name" value="His_kinase_dom"/>
</dbReference>
<dbReference type="RefSeq" id="WP_386669933.1">
    <property type="nucleotide sequence ID" value="NZ_JBHLTG010000003.1"/>
</dbReference>
<dbReference type="PRINTS" id="PR00344">
    <property type="entry name" value="BCTRLSENSOR"/>
</dbReference>
<dbReference type="PANTHER" id="PTHR42878">
    <property type="entry name" value="TWO-COMPONENT HISTIDINE KINASE"/>
    <property type="match status" value="1"/>
</dbReference>
<keyword evidence="15" id="KW-1185">Reference proteome</keyword>
<dbReference type="InterPro" id="IPR036097">
    <property type="entry name" value="HisK_dim/P_sf"/>
</dbReference>
<dbReference type="PANTHER" id="PTHR42878:SF15">
    <property type="entry name" value="BACTERIOPHYTOCHROME"/>
    <property type="match status" value="1"/>
</dbReference>
<dbReference type="InterPro" id="IPR004358">
    <property type="entry name" value="Sig_transdc_His_kin-like_C"/>
</dbReference>
<evidence type="ECO:0000256" key="1">
    <source>
        <dbReference type="ARBA" id="ARBA00000085"/>
    </source>
</evidence>
<dbReference type="SMART" id="SM01079">
    <property type="entry name" value="CHASE"/>
    <property type="match status" value="1"/>
</dbReference>
<dbReference type="CDD" id="cd00130">
    <property type="entry name" value="PAS"/>
    <property type="match status" value="1"/>
</dbReference>
<dbReference type="Gene3D" id="1.10.287.130">
    <property type="match status" value="1"/>
</dbReference>
<evidence type="ECO:0000256" key="5">
    <source>
        <dbReference type="ARBA" id="ARBA00022679"/>
    </source>
</evidence>
<evidence type="ECO:0000256" key="9">
    <source>
        <dbReference type="ARBA" id="ARBA00023136"/>
    </source>
</evidence>
<evidence type="ECO:0000256" key="10">
    <source>
        <dbReference type="SAM" id="Phobius"/>
    </source>
</evidence>
<dbReference type="InterPro" id="IPR003594">
    <property type="entry name" value="HATPase_dom"/>
</dbReference>
<dbReference type="Pfam" id="PF02518">
    <property type="entry name" value="HATPase_c"/>
    <property type="match status" value="1"/>
</dbReference>
<dbReference type="InterPro" id="IPR050351">
    <property type="entry name" value="BphY/WalK/GraS-like"/>
</dbReference>
<evidence type="ECO:0000259" key="13">
    <source>
        <dbReference type="PROSITE" id="PS50839"/>
    </source>
</evidence>
<feature type="domain" description="Histidine kinase" evidence="11">
    <location>
        <begin position="515"/>
        <end position="727"/>
    </location>
</feature>
<dbReference type="PROSITE" id="PS50112">
    <property type="entry name" value="PAS"/>
    <property type="match status" value="1"/>
</dbReference>
<dbReference type="Proteomes" id="UP001589896">
    <property type="component" value="Unassembled WGS sequence"/>
</dbReference>
<dbReference type="SUPFAM" id="SSF55785">
    <property type="entry name" value="PYP-like sensor domain (PAS domain)"/>
    <property type="match status" value="1"/>
</dbReference>
<dbReference type="Pfam" id="PF00512">
    <property type="entry name" value="HisKA"/>
    <property type="match status" value="1"/>
</dbReference>
<evidence type="ECO:0000256" key="4">
    <source>
        <dbReference type="ARBA" id="ARBA00022553"/>
    </source>
</evidence>
<dbReference type="InterPro" id="IPR006189">
    <property type="entry name" value="CHASE_dom"/>
</dbReference>
<feature type="transmembrane region" description="Helical" evidence="10">
    <location>
        <begin position="20"/>
        <end position="41"/>
    </location>
</feature>
<dbReference type="EC" id="2.7.13.3" evidence="3"/>
<keyword evidence="8 10" id="KW-1133">Transmembrane helix</keyword>
<keyword evidence="4" id="KW-0597">Phosphoprotein</keyword>
<organism evidence="14 15">
    <name type="scientific">Lysobacter korlensis</name>
    <dbReference type="NCBI Taxonomy" id="553636"/>
    <lineage>
        <taxon>Bacteria</taxon>
        <taxon>Pseudomonadati</taxon>
        <taxon>Pseudomonadota</taxon>
        <taxon>Gammaproteobacteria</taxon>
        <taxon>Lysobacterales</taxon>
        <taxon>Lysobacteraceae</taxon>
        <taxon>Lysobacter</taxon>
    </lineage>
</organism>
<dbReference type="Gene3D" id="3.30.450.350">
    <property type="entry name" value="CHASE domain"/>
    <property type="match status" value="1"/>
</dbReference>
<feature type="domain" description="PAS" evidence="12">
    <location>
        <begin position="362"/>
        <end position="417"/>
    </location>
</feature>
<gene>
    <name evidence="14" type="ORF">ACFFGH_15850</name>
</gene>
<dbReference type="Pfam" id="PF08448">
    <property type="entry name" value="PAS_4"/>
    <property type="match status" value="1"/>
</dbReference>
<feature type="domain" description="CHASE" evidence="13">
    <location>
        <begin position="150"/>
        <end position="255"/>
    </location>
</feature>
<dbReference type="InterPro" id="IPR003661">
    <property type="entry name" value="HisK_dim/P_dom"/>
</dbReference>
<comment type="caution">
    <text evidence="14">The sequence shown here is derived from an EMBL/GenBank/DDBJ whole genome shotgun (WGS) entry which is preliminary data.</text>
</comment>
<comment type="catalytic activity">
    <reaction evidence="1">
        <text>ATP + protein L-histidine = ADP + protein N-phospho-L-histidine.</text>
        <dbReference type="EC" id="2.7.13.3"/>
    </reaction>
</comment>
<dbReference type="InterPro" id="IPR036890">
    <property type="entry name" value="HATPase_C_sf"/>
</dbReference>
<dbReference type="Gene3D" id="3.30.565.10">
    <property type="entry name" value="Histidine kinase-like ATPase, C-terminal domain"/>
    <property type="match status" value="1"/>
</dbReference>
<dbReference type="SMART" id="SM00387">
    <property type="entry name" value="HATPase_c"/>
    <property type="match status" value="1"/>
</dbReference>
<keyword evidence="6 10" id="KW-0812">Transmembrane</keyword>
<protein>
    <recommendedName>
        <fullName evidence="3">histidine kinase</fullName>
        <ecNumber evidence="3">2.7.13.3</ecNumber>
    </recommendedName>
</protein>
<dbReference type="Pfam" id="PF03924">
    <property type="entry name" value="CHASE"/>
    <property type="match status" value="1"/>
</dbReference>
<dbReference type="SUPFAM" id="SSF47384">
    <property type="entry name" value="Homodimeric domain of signal transducing histidine kinase"/>
    <property type="match status" value="1"/>
</dbReference>
<proteinExistence type="predicted"/>
<dbReference type="InterPro" id="IPR035965">
    <property type="entry name" value="PAS-like_dom_sf"/>
</dbReference>
<dbReference type="PROSITE" id="PS50839">
    <property type="entry name" value="CHASE"/>
    <property type="match status" value="1"/>
</dbReference>
<evidence type="ECO:0000256" key="8">
    <source>
        <dbReference type="ARBA" id="ARBA00022989"/>
    </source>
</evidence>
<dbReference type="InterPro" id="IPR042240">
    <property type="entry name" value="CHASE_sf"/>
</dbReference>
<dbReference type="EMBL" id="JBHLTG010000003">
    <property type="protein sequence ID" value="MFC0679308.1"/>
    <property type="molecule type" value="Genomic_DNA"/>
</dbReference>
<dbReference type="InterPro" id="IPR013656">
    <property type="entry name" value="PAS_4"/>
</dbReference>
<accession>A0ABV6RQQ4</accession>
<evidence type="ECO:0000256" key="6">
    <source>
        <dbReference type="ARBA" id="ARBA00022692"/>
    </source>
</evidence>
<dbReference type="SMART" id="SM00388">
    <property type="entry name" value="HisKA"/>
    <property type="match status" value="1"/>
</dbReference>
<keyword evidence="7" id="KW-0418">Kinase</keyword>
<reference evidence="14 15" key="1">
    <citation type="submission" date="2024-09" db="EMBL/GenBank/DDBJ databases">
        <authorList>
            <person name="Sun Q."/>
            <person name="Mori K."/>
        </authorList>
    </citation>
    <scope>NUCLEOTIDE SEQUENCE [LARGE SCALE GENOMIC DNA]</scope>
    <source>
        <strain evidence="14 15">KCTC 23076</strain>
    </source>
</reference>
<evidence type="ECO:0000313" key="15">
    <source>
        <dbReference type="Proteomes" id="UP001589896"/>
    </source>
</evidence>
<evidence type="ECO:0000256" key="7">
    <source>
        <dbReference type="ARBA" id="ARBA00022777"/>
    </source>
</evidence>
<dbReference type="NCBIfam" id="TIGR00229">
    <property type="entry name" value="sensory_box"/>
    <property type="match status" value="1"/>
</dbReference>
<dbReference type="CDD" id="cd00082">
    <property type="entry name" value="HisKA"/>
    <property type="match status" value="1"/>
</dbReference>
<dbReference type="Gene3D" id="3.30.450.20">
    <property type="entry name" value="PAS domain"/>
    <property type="match status" value="1"/>
</dbReference>
<evidence type="ECO:0000256" key="3">
    <source>
        <dbReference type="ARBA" id="ARBA00012438"/>
    </source>
</evidence>
<dbReference type="SUPFAM" id="SSF55874">
    <property type="entry name" value="ATPase domain of HSP90 chaperone/DNA topoisomerase II/histidine kinase"/>
    <property type="match status" value="1"/>
</dbReference>
<name>A0ABV6RQQ4_9GAMM</name>
<feature type="transmembrane region" description="Helical" evidence="10">
    <location>
        <begin position="324"/>
        <end position="342"/>
    </location>
</feature>
<dbReference type="PROSITE" id="PS50109">
    <property type="entry name" value="HIS_KIN"/>
    <property type="match status" value="1"/>
</dbReference>
<evidence type="ECO:0000259" key="11">
    <source>
        <dbReference type="PROSITE" id="PS50109"/>
    </source>
</evidence>
<keyword evidence="5" id="KW-0808">Transferase</keyword>
<evidence type="ECO:0000256" key="2">
    <source>
        <dbReference type="ARBA" id="ARBA00004370"/>
    </source>
</evidence>
<comment type="subcellular location">
    <subcellularLocation>
        <location evidence="2">Membrane</location>
    </subcellularLocation>
</comment>
<dbReference type="InterPro" id="IPR000014">
    <property type="entry name" value="PAS"/>
</dbReference>
<dbReference type="SMART" id="SM00091">
    <property type="entry name" value="PAS"/>
    <property type="match status" value="1"/>
</dbReference>
<evidence type="ECO:0000313" key="14">
    <source>
        <dbReference type="EMBL" id="MFC0679308.1"/>
    </source>
</evidence>
<evidence type="ECO:0000259" key="12">
    <source>
        <dbReference type="PROSITE" id="PS50112"/>
    </source>
</evidence>
<sequence length="732" mass="81247">MDASPDIPRSSRFEKHFLPHGGHLLALAVLIGALVLVFATWHSVRQRELRAAEARFIATTAEVADLLQQRLVQYELVTRGGAALFASVNRPTPQQWASYVEGMDIGTRFPAMLGLGYAAYVDGGRIGDLQLEWRDAGNGMLAVFPRGVREVYGPVLYLEPRSPANQRTIGFDMFSEPTRGAALQTALETGRARLTGPVQLLQDGPLKATGLLLYLPVYRGGEQPADVEARRMLIQGWVYVPFRMRQFVASSLGNIRPNARFRIYDVTGGNEVLLFTNAFGQSEETPAFRYSRRVELYGRDWRIDFDSPPIAVAAPRMQALQNTLALGIVASLLMYAVAWMLAQTEARARIIASRLTEDYRRSEQRFRGAMQYSAIGMVLLDSQGLIVEANPAMGRIIGRDPAALAGTPFRALFDEDEVRRGEATPLPAETGDVRRTTRRFHHEDGIPRHVQLTYASVPGNVGQDVAGLVQVEDVTERLRAEARVHALNRTLEARVALRTRELSQANQELESFAYSVSHDLRAPLRAIEGFGRILSERYGAALDDSGRDYLGRVRRAASRMGELIDAMLKMSRLTRGELKPEAVDLSRMAQEIGEELRAEDPQREVEFVVQLGLAASGDPALLRNLLSNLLGNAWKFTRGRDAARVEFGLLAETDEFFVRDNGAGFSQAYVDKLFRPFQRLHSQEQFAGHGIGLATVKRIVERHGGTIRAEGAEGQGAMFRFTLPGDAAHDHR</sequence>
<keyword evidence="9 10" id="KW-0472">Membrane</keyword>